<feature type="transmembrane region" description="Helical" evidence="1">
    <location>
        <begin position="85"/>
        <end position="106"/>
    </location>
</feature>
<feature type="transmembrane region" description="Helical" evidence="1">
    <location>
        <begin position="12"/>
        <end position="32"/>
    </location>
</feature>
<keyword evidence="1" id="KW-0472">Membrane</keyword>
<keyword evidence="3" id="KW-1185">Reference proteome</keyword>
<proteinExistence type="predicted"/>
<feature type="transmembrane region" description="Helical" evidence="1">
    <location>
        <begin position="112"/>
        <end position="133"/>
    </location>
</feature>
<feature type="transmembrane region" description="Helical" evidence="1">
    <location>
        <begin position="261"/>
        <end position="281"/>
    </location>
</feature>
<name>A0ABP5C3U1_9PSEU</name>
<evidence type="ECO:0008006" key="4">
    <source>
        <dbReference type="Google" id="ProtNLM"/>
    </source>
</evidence>
<evidence type="ECO:0000313" key="2">
    <source>
        <dbReference type="EMBL" id="GAA1957438.1"/>
    </source>
</evidence>
<reference evidence="3" key="1">
    <citation type="journal article" date="2019" name="Int. J. Syst. Evol. Microbiol.">
        <title>The Global Catalogue of Microorganisms (GCM) 10K type strain sequencing project: providing services to taxonomists for standard genome sequencing and annotation.</title>
        <authorList>
            <consortium name="The Broad Institute Genomics Platform"/>
            <consortium name="The Broad Institute Genome Sequencing Center for Infectious Disease"/>
            <person name="Wu L."/>
            <person name="Ma J."/>
        </authorList>
    </citation>
    <scope>NUCLEOTIDE SEQUENCE [LARGE SCALE GENOMIC DNA]</scope>
    <source>
        <strain evidence="3">JCM 14545</strain>
    </source>
</reference>
<feature type="transmembrane region" description="Helical" evidence="1">
    <location>
        <begin position="236"/>
        <end position="254"/>
    </location>
</feature>
<feature type="transmembrane region" description="Helical" evidence="1">
    <location>
        <begin position="208"/>
        <end position="230"/>
    </location>
</feature>
<sequence>MTGVEATPRRLWRFVLARFPLPVYAGYGVLWALAFEGAATTGPWLPSSGSAVRAGTVVATLLFLRMLDEQKDLAYDRVHNPDRPLVAGAVTGGELRAAMAVLALAAVGMNTVLSATAAALAAAPLAYGLFLAALERWSATVRDDLLVNLVVTYPVQIVIGVYLCCSLDGTGPLAALLALFAGVFLHFEIARKTAWHPGPGERSYSAVLGPRASTVLALAFAALATVFAAVVCGPRWWLPLPAVFAVAGGSLFLVRRKENWPVPCAMAFVLAMLGCLIVHALTR</sequence>
<keyword evidence="1" id="KW-1133">Transmembrane helix</keyword>
<evidence type="ECO:0000256" key="1">
    <source>
        <dbReference type="SAM" id="Phobius"/>
    </source>
</evidence>
<dbReference type="Gene3D" id="1.10.357.140">
    <property type="entry name" value="UbiA prenyltransferase"/>
    <property type="match status" value="1"/>
</dbReference>
<dbReference type="EMBL" id="BAAANN010000010">
    <property type="protein sequence ID" value="GAA1957438.1"/>
    <property type="molecule type" value="Genomic_DNA"/>
</dbReference>
<dbReference type="InterPro" id="IPR044878">
    <property type="entry name" value="UbiA_sf"/>
</dbReference>
<evidence type="ECO:0000313" key="3">
    <source>
        <dbReference type="Proteomes" id="UP001501116"/>
    </source>
</evidence>
<dbReference type="RefSeq" id="WP_344417914.1">
    <property type="nucleotide sequence ID" value="NZ_BAAANN010000010.1"/>
</dbReference>
<protein>
    <recommendedName>
        <fullName evidence="4">4-hydroxybenzoate polyprenyltransferase</fullName>
    </recommendedName>
</protein>
<organism evidence="2 3">
    <name type="scientific">Amycolatopsis minnesotensis</name>
    <dbReference type="NCBI Taxonomy" id="337894"/>
    <lineage>
        <taxon>Bacteria</taxon>
        <taxon>Bacillati</taxon>
        <taxon>Actinomycetota</taxon>
        <taxon>Actinomycetes</taxon>
        <taxon>Pseudonocardiales</taxon>
        <taxon>Pseudonocardiaceae</taxon>
        <taxon>Amycolatopsis</taxon>
    </lineage>
</organism>
<gene>
    <name evidence="2" type="ORF">GCM10009754_29450</name>
</gene>
<feature type="transmembrane region" description="Helical" evidence="1">
    <location>
        <begin position="169"/>
        <end position="187"/>
    </location>
</feature>
<feature type="transmembrane region" description="Helical" evidence="1">
    <location>
        <begin position="145"/>
        <end position="163"/>
    </location>
</feature>
<feature type="transmembrane region" description="Helical" evidence="1">
    <location>
        <begin position="44"/>
        <end position="64"/>
    </location>
</feature>
<keyword evidence="1" id="KW-0812">Transmembrane</keyword>
<dbReference type="Proteomes" id="UP001501116">
    <property type="component" value="Unassembled WGS sequence"/>
</dbReference>
<accession>A0ABP5C3U1</accession>
<comment type="caution">
    <text evidence="2">The sequence shown here is derived from an EMBL/GenBank/DDBJ whole genome shotgun (WGS) entry which is preliminary data.</text>
</comment>